<dbReference type="InterPro" id="IPR039557">
    <property type="entry name" value="AHAS_ACT"/>
</dbReference>
<comment type="similarity">
    <text evidence="3 8">Belongs to the acetolactate synthase small subunit family.</text>
</comment>
<comment type="catalytic activity">
    <reaction evidence="7 8">
        <text>2 pyruvate + H(+) = (2S)-2-acetolactate + CO2</text>
        <dbReference type="Rhea" id="RHEA:25249"/>
        <dbReference type="ChEBI" id="CHEBI:15361"/>
        <dbReference type="ChEBI" id="CHEBI:15378"/>
        <dbReference type="ChEBI" id="CHEBI:16526"/>
        <dbReference type="ChEBI" id="CHEBI:58476"/>
        <dbReference type="EC" id="2.2.1.6"/>
    </reaction>
</comment>
<dbReference type="UniPathway" id="UPA00049">
    <property type="reaction ID" value="UER00059"/>
</dbReference>
<feature type="domain" description="ACT" evidence="9">
    <location>
        <begin position="30"/>
        <end position="104"/>
    </location>
</feature>
<evidence type="ECO:0000256" key="4">
    <source>
        <dbReference type="ARBA" id="ARBA00011744"/>
    </source>
</evidence>
<dbReference type="Pfam" id="PF10369">
    <property type="entry name" value="ALS_ss_C"/>
    <property type="match status" value="1"/>
</dbReference>
<comment type="function">
    <text evidence="8">Catalyzes the conversion of 2 pyruvate molecules into acetolactate in the first common step of the biosynthetic pathway of the branched-amino acids such as leucine, isoleucine, and valine.</text>
</comment>
<proteinExistence type="inferred from homology"/>
<comment type="pathway">
    <text evidence="2 8">Amino-acid biosynthesis; L-valine biosynthesis; L-valine from pyruvate: step 1/4.</text>
</comment>
<dbReference type="PATRIC" id="fig|1304275.5.peg.1753"/>
<dbReference type="GO" id="GO:0005829">
    <property type="term" value="C:cytosol"/>
    <property type="evidence" value="ECO:0007669"/>
    <property type="project" value="TreeGrafter"/>
</dbReference>
<dbReference type="STRING" id="1304275.C41B8_08595"/>
<dbReference type="InterPro" id="IPR019455">
    <property type="entry name" value="Acetolactate_synth_ssu_C"/>
</dbReference>
<comment type="subunit">
    <text evidence="4 8">Dimer of large and small chains.</text>
</comment>
<dbReference type="SUPFAM" id="SSF55021">
    <property type="entry name" value="ACT-like"/>
    <property type="match status" value="2"/>
</dbReference>
<dbReference type="EC" id="2.2.1.6" evidence="8"/>
<dbReference type="InterPro" id="IPR004789">
    <property type="entry name" value="Acetalactate_synth_ssu"/>
</dbReference>
<dbReference type="Gene3D" id="3.30.70.260">
    <property type="match status" value="1"/>
</dbReference>
<evidence type="ECO:0000256" key="6">
    <source>
        <dbReference type="ARBA" id="ARBA00023304"/>
    </source>
</evidence>
<dbReference type="eggNOG" id="COG0440">
    <property type="taxonomic scope" value="Bacteria"/>
</dbReference>
<dbReference type="PROSITE" id="PS51671">
    <property type="entry name" value="ACT"/>
    <property type="match status" value="1"/>
</dbReference>
<evidence type="ECO:0000256" key="8">
    <source>
        <dbReference type="RuleBase" id="RU368092"/>
    </source>
</evidence>
<dbReference type="CDD" id="cd04878">
    <property type="entry name" value="ACT_AHAS"/>
    <property type="match status" value="1"/>
</dbReference>
<keyword evidence="11" id="KW-1185">Reference proteome</keyword>
<organism evidence="10 11">
    <name type="scientific">Salinisphaera hydrothermalis (strain C41B8)</name>
    <dbReference type="NCBI Taxonomy" id="1304275"/>
    <lineage>
        <taxon>Bacteria</taxon>
        <taxon>Pseudomonadati</taxon>
        <taxon>Pseudomonadota</taxon>
        <taxon>Gammaproteobacteria</taxon>
        <taxon>Salinisphaerales</taxon>
        <taxon>Salinisphaeraceae</taxon>
        <taxon>Salinisphaera</taxon>
    </lineage>
</organism>
<keyword evidence="8" id="KW-0808">Transferase</keyword>
<evidence type="ECO:0000256" key="2">
    <source>
        <dbReference type="ARBA" id="ARBA00005025"/>
    </source>
</evidence>
<gene>
    <name evidence="10" type="ORF">C41B8_08595</name>
</gene>
<dbReference type="InterPro" id="IPR027271">
    <property type="entry name" value="Acetolactate_synth/TF_NikR_C"/>
</dbReference>
<keyword evidence="6 8" id="KW-0100">Branched-chain amino acid biosynthesis</keyword>
<dbReference type="Pfam" id="PF22629">
    <property type="entry name" value="ACT_AHAS_ss"/>
    <property type="match status" value="1"/>
</dbReference>
<dbReference type="NCBIfam" id="TIGR00119">
    <property type="entry name" value="acolac_sm"/>
    <property type="match status" value="1"/>
</dbReference>
<dbReference type="AlphaFoldDB" id="A0A084ILP6"/>
<evidence type="ECO:0000256" key="5">
    <source>
        <dbReference type="ARBA" id="ARBA00022605"/>
    </source>
</evidence>
<dbReference type="NCBIfam" id="NF008864">
    <property type="entry name" value="PRK11895.1"/>
    <property type="match status" value="1"/>
</dbReference>
<evidence type="ECO:0000313" key="11">
    <source>
        <dbReference type="Proteomes" id="UP000028302"/>
    </source>
</evidence>
<comment type="caution">
    <text evidence="10">The sequence shown here is derived from an EMBL/GenBank/DDBJ whole genome shotgun (WGS) entry which is preliminary data.</text>
</comment>
<dbReference type="GO" id="GO:0003984">
    <property type="term" value="F:acetolactate synthase activity"/>
    <property type="evidence" value="ECO:0007669"/>
    <property type="project" value="UniProtKB-UniRule"/>
</dbReference>
<dbReference type="GO" id="GO:0009099">
    <property type="term" value="P:L-valine biosynthetic process"/>
    <property type="evidence" value="ECO:0007669"/>
    <property type="project" value="UniProtKB-UniRule"/>
</dbReference>
<evidence type="ECO:0000256" key="3">
    <source>
        <dbReference type="ARBA" id="ARBA00006341"/>
    </source>
</evidence>
<evidence type="ECO:0000259" key="9">
    <source>
        <dbReference type="PROSITE" id="PS51671"/>
    </source>
</evidence>
<dbReference type="InterPro" id="IPR054480">
    <property type="entry name" value="AHAS_small-like_ACT"/>
</dbReference>
<dbReference type="PANTHER" id="PTHR30239">
    <property type="entry name" value="ACETOLACTATE SYNTHASE SMALL SUBUNIT"/>
    <property type="match status" value="1"/>
</dbReference>
<dbReference type="InterPro" id="IPR002912">
    <property type="entry name" value="ACT_dom"/>
</dbReference>
<dbReference type="GO" id="GO:1990610">
    <property type="term" value="F:acetolactate synthase regulator activity"/>
    <property type="evidence" value="ECO:0007669"/>
    <property type="project" value="UniProtKB-UniRule"/>
</dbReference>
<dbReference type="PANTHER" id="PTHR30239:SF0">
    <property type="entry name" value="ACETOLACTATE SYNTHASE SMALL SUBUNIT 1, CHLOROPLASTIC"/>
    <property type="match status" value="1"/>
</dbReference>
<dbReference type="Gene3D" id="3.30.70.1150">
    <property type="entry name" value="ACT-like. Chain A, domain 2"/>
    <property type="match status" value="1"/>
</dbReference>
<evidence type="ECO:0000313" key="10">
    <source>
        <dbReference type="EMBL" id="KEZ77630.1"/>
    </source>
</evidence>
<dbReference type="FunFam" id="3.30.70.260:FF:000001">
    <property type="entry name" value="Acetolactate synthase, small subunit"/>
    <property type="match status" value="1"/>
</dbReference>
<dbReference type="InterPro" id="IPR045865">
    <property type="entry name" value="ACT-like_dom_sf"/>
</dbReference>
<keyword evidence="5 8" id="KW-0028">Amino-acid biosynthesis</keyword>
<name>A0A084ILP6_SALHC</name>
<protein>
    <recommendedName>
        <fullName evidence="8">Acetolactate synthase small subunit</fullName>
        <shortName evidence="8">AHAS</shortName>
        <shortName evidence="8">ALS</shortName>
        <ecNumber evidence="8">2.2.1.6</ecNumber>
    </recommendedName>
    <alternativeName>
        <fullName evidence="8">Acetohydroxy-acid synthase small subunit</fullName>
    </alternativeName>
</protein>
<sequence>MEIDLLHLGYGRILRALSASAFEVITMRHVISILMANEAGALVRVAGLFSQRGFNIETLNVGPTEDPTMSRLTLVTWGTENVIEQINRQLLKLVDVIDVLDMTGDEHMEYELALIKVQREASASPVETMAAGFDVRVISEEDGLTLLRFLGSGDELNRFVAVLEDAGMLVELARSGAVTMTPGTGGLRYHAEDEQAEA</sequence>
<evidence type="ECO:0000256" key="1">
    <source>
        <dbReference type="ARBA" id="ARBA00004974"/>
    </source>
</evidence>
<evidence type="ECO:0000256" key="7">
    <source>
        <dbReference type="ARBA" id="ARBA00048670"/>
    </source>
</evidence>
<dbReference type="GO" id="GO:0009097">
    <property type="term" value="P:isoleucine biosynthetic process"/>
    <property type="evidence" value="ECO:0007669"/>
    <property type="project" value="UniProtKB-UniRule"/>
</dbReference>
<accession>A0A084ILP6</accession>
<comment type="pathway">
    <text evidence="1 8">Amino-acid biosynthesis; L-isoleucine biosynthesis; L-isoleucine from 2-oxobutanoate: step 1/4.</text>
</comment>
<dbReference type="Proteomes" id="UP000028302">
    <property type="component" value="Unassembled WGS sequence"/>
</dbReference>
<dbReference type="EMBL" id="APNK01000010">
    <property type="protein sequence ID" value="KEZ77630.1"/>
    <property type="molecule type" value="Genomic_DNA"/>
</dbReference>
<reference evidence="10 11" key="1">
    <citation type="submission" date="2013-03" db="EMBL/GenBank/DDBJ databases">
        <title>Salinisphaera hydrothermalis C41B8 Genome Sequencing.</title>
        <authorList>
            <person name="Li C."/>
            <person name="Lai Q."/>
            <person name="Shao Z."/>
        </authorList>
    </citation>
    <scope>NUCLEOTIDE SEQUENCE [LARGE SCALE GENOMIC DNA]</scope>
    <source>
        <strain evidence="10 11">C41B8</strain>
    </source>
</reference>
<dbReference type="UniPathway" id="UPA00047">
    <property type="reaction ID" value="UER00055"/>
</dbReference>